<keyword evidence="2" id="KW-1185">Reference proteome</keyword>
<dbReference type="SUPFAM" id="SSF50978">
    <property type="entry name" value="WD40 repeat-like"/>
    <property type="match status" value="1"/>
</dbReference>
<evidence type="ECO:0000313" key="1">
    <source>
        <dbReference type="EMBL" id="VEL19757.1"/>
    </source>
</evidence>
<organism evidence="1 2">
    <name type="scientific">Protopolystoma xenopodis</name>
    <dbReference type="NCBI Taxonomy" id="117903"/>
    <lineage>
        <taxon>Eukaryota</taxon>
        <taxon>Metazoa</taxon>
        <taxon>Spiralia</taxon>
        <taxon>Lophotrochozoa</taxon>
        <taxon>Platyhelminthes</taxon>
        <taxon>Monogenea</taxon>
        <taxon>Polyopisthocotylea</taxon>
        <taxon>Polystomatidea</taxon>
        <taxon>Polystomatidae</taxon>
        <taxon>Protopolystoma</taxon>
    </lineage>
</organism>
<dbReference type="EMBL" id="CAAALY010043113">
    <property type="protein sequence ID" value="VEL19757.1"/>
    <property type="molecule type" value="Genomic_DNA"/>
</dbReference>
<dbReference type="Proteomes" id="UP000784294">
    <property type="component" value="Unassembled WGS sequence"/>
</dbReference>
<gene>
    <name evidence="1" type="ORF">PXEA_LOCUS13197</name>
</gene>
<dbReference type="InterPro" id="IPR036322">
    <property type="entry name" value="WD40_repeat_dom_sf"/>
</dbReference>
<dbReference type="Gene3D" id="2.130.10.10">
    <property type="entry name" value="YVTN repeat-like/Quinoprotein amine dehydrogenase"/>
    <property type="match status" value="1"/>
</dbReference>
<comment type="caution">
    <text evidence="1">The sequence shown here is derived from an EMBL/GenBank/DDBJ whole genome shotgun (WGS) entry which is preliminary data.</text>
</comment>
<dbReference type="AlphaFoldDB" id="A0A3S5CM21"/>
<dbReference type="InterPro" id="IPR015943">
    <property type="entry name" value="WD40/YVTN_repeat-like_dom_sf"/>
</dbReference>
<accession>A0A3S5CM21</accession>
<name>A0A3S5CM21_9PLAT</name>
<protein>
    <submittedName>
        <fullName evidence="1">Uncharacterized protein</fullName>
    </submittedName>
</protein>
<reference evidence="1" key="1">
    <citation type="submission" date="2018-11" db="EMBL/GenBank/DDBJ databases">
        <authorList>
            <consortium name="Pathogen Informatics"/>
        </authorList>
    </citation>
    <scope>NUCLEOTIDE SEQUENCE</scope>
</reference>
<sequence>MFAALCNRPDPNLGSVVAGQLYSPSETWPITAMVVWTTRSDWPMDSCSSILSIKSESTNCNNPILVASALGNGRISLHLFDPSKSTSSSTDTSKLCHTILQVDAHARRITGLDWAQIDSSLPVESSEQTFAMSTGRTPVTMSKPKAWILASVSEDSILRVWRVGSRQDELKLRPHLLDKYPFEVRTCLF</sequence>
<evidence type="ECO:0000313" key="2">
    <source>
        <dbReference type="Proteomes" id="UP000784294"/>
    </source>
</evidence>
<proteinExistence type="predicted"/>